<reference evidence="4 5" key="1">
    <citation type="journal article" date="2016" name="Mol. Biol. Evol.">
        <title>Comparative Genomics of Early-Diverging Mushroom-Forming Fungi Provides Insights into the Origins of Lignocellulose Decay Capabilities.</title>
        <authorList>
            <person name="Nagy L.G."/>
            <person name="Riley R."/>
            <person name="Tritt A."/>
            <person name="Adam C."/>
            <person name="Daum C."/>
            <person name="Floudas D."/>
            <person name="Sun H."/>
            <person name="Yadav J.S."/>
            <person name="Pangilinan J."/>
            <person name="Larsson K.H."/>
            <person name="Matsuura K."/>
            <person name="Barry K."/>
            <person name="Labutti K."/>
            <person name="Kuo R."/>
            <person name="Ohm R.A."/>
            <person name="Bhattacharya S.S."/>
            <person name="Shirouzu T."/>
            <person name="Yoshinaga Y."/>
            <person name="Martin F.M."/>
            <person name="Grigoriev I.V."/>
            <person name="Hibbett D.S."/>
        </authorList>
    </citation>
    <scope>NUCLEOTIDE SEQUENCE [LARGE SCALE GENOMIC DNA]</scope>
    <source>
        <strain evidence="4 5">HHB12029</strain>
    </source>
</reference>
<evidence type="ECO:0000256" key="1">
    <source>
        <dbReference type="SAM" id="Coils"/>
    </source>
</evidence>
<evidence type="ECO:0000259" key="3">
    <source>
        <dbReference type="Pfam" id="PF06428"/>
    </source>
</evidence>
<dbReference type="InterPro" id="IPR009449">
    <property type="entry name" value="Sec2_N"/>
</dbReference>
<evidence type="ECO:0000313" key="5">
    <source>
        <dbReference type="Proteomes" id="UP000077266"/>
    </source>
</evidence>
<accession>A0A166MBD2</accession>
<dbReference type="Pfam" id="PF06428">
    <property type="entry name" value="Sec2p"/>
    <property type="match status" value="1"/>
</dbReference>
<gene>
    <name evidence="4" type="ORF">EXIGLDRAFT_694290</name>
</gene>
<dbReference type="STRING" id="1314781.A0A166MBD2"/>
<proteinExistence type="predicted"/>
<feature type="region of interest" description="Disordered" evidence="2">
    <location>
        <begin position="225"/>
        <end position="248"/>
    </location>
</feature>
<dbReference type="InParanoid" id="A0A166MBD2"/>
<feature type="non-terminal residue" evidence="4">
    <location>
        <position position="248"/>
    </location>
</feature>
<protein>
    <recommendedName>
        <fullName evidence="3">GDP/GTP exchange factor Sec2 N-terminal domain-containing protein</fullName>
    </recommendedName>
</protein>
<dbReference type="OrthoDB" id="5560525at2759"/>
<feature type="compositionally biased region" description="Low complexity" evidence="2">
    <location>
        <begin position="106"/>
        <end position="121"/>
    </location>
</feature>
<keyword evidence="5" id="KW-1185">Reference proteome</keyword>
<evidence type="ECO:0000256" key="2">
    <source>
        <dbReference type="SAM" id="MobiDB-lite"/>
    </source>
</evidence>
<dbReference type="SUPFAM" id="SSF144284">
    <property type="entry name" value="Sec2 N-terminal region"/>
    <property type="match status" value="1"/>
</dbReference>
<name>A0A166MBD2_EXIGL</name>
<feature type="compositionally biased region" description="Polar residues" evidence="2">
    <location>
        <begin position="231"/>
        <end position="248"/>
    </location>
</feature>
<feature type="domain" description="GDP/GTP exchange factor Sec2 N-terminal" evidence="3">
    <location>
        <begin position="164"/>
        <end position="215"/>
    </location>
</feature>
<dbReference type="EMBL" id="KV427473">
    <property type="protein sequence ID" value="KZV77847.1"/>
    <property type="molecule type" value="Genomic_DNA"/>
</dbReference>
<dbReference type="AlphaFoldDB" id="A0A166MBD2"/>
<sequence length="248" mass="26661">MTHWVHTLLRPGILISSRICSNRLAERDAGDDIQAETTPTPTKSNLQLAIASKEMLEDALHNRGNSKDVGWRRSKPPGDPILEASKTRTCNKSQAPAPITGNGNGDASHSTSASLPSLPLDPTSPNPPSNAVSPNPNPNQAAHPRPRLEFTPSLRAELARERAARSALKAEVEALSAALFEEGNKMAATERRARAEMQEELHTVKTQRDALKQALRVVESENAVLRGGEWTPTSGHSRPSSVTGSPTS</sequence>
<organism evidence="4 5">
    <name type="scientific">Exidia glandulosa HHB12029</name>
    <dbReference type="NCBI Taxonomy" id="1314781"/>
    <lineage>
        <taxon>Eukaryota</taxon>
        <taxon>Fungi</taxon>
        <taxon>Dikarya</taxon>
        <taxon>Basidiomycota</taxon>
        <taxon>Agaricomycotina</taxon>
        <taxon>Agaricomycetes</taxon>
        <taxon>Auriculariales</taxon>
        <taxon>Exidiaceae</taxon>
        <taxon>Exidia</taxon>
    </lineage>
</organism>
<evidence type="ECO:0000313" key="4">
    <source>
        <dbReference type="EMBL" id="KZV77847.1"/>
    </source>
</evidence>
<feature type="coiled-coil region" evidence="1">
    <location>
        <begin position="158"/>
        <end position="221"/>
    </location>
</feature>
<feature type="region of interest" description="Disordered" evidence="2">
    <location>
        <begin position="63"/>
        <end position="147"/>
    </location>
</feature>
<dbReference type="Proteomes" id="UP000077266">
    <property type="component" value="Unassembled WGS sequence"/>
</dbReference>
<keyword evidence="1" id="KW-0175">Coiled coil</keyword>
<dbReference type="Gene3D" id="6.10.140.910">
    <property type="match status" value="1"/>
</dbReference>